<evidence type="ECO:0000256" key="3">
    <source>
        <dbReference type="ARBA" id="ARBA00022737"/>
    </source>
</evidence>
<evidence type="ECO:0000256" key="7">
    <source>
        <dbReference type="HAMAP-Rule" id="MF_01008"/>
    </source>
</evidence>
<dbReference type="Gene3D" id="3.40.1550.20">
    <property type="entry name" value="Transcriptional regulator MraZ domain"/>
    <property type="match status" value="1"/>
</dbReference>
<dbReference type="EMBL" id="MFSQ01000127">
    <property type="protein sequence ID" value="OGI38241.1"/>
    <property type="molecule type" value="Genomic_DNA"/>
</dbReference>
<dbReference type="GO" id="GO:0003700">
    <property type="term" value="F:DNA-binding transcription factor activity"/>
    <property type="evidence" value="ECO:0007669"/>
    <property type="project" value="UniProtKB-UniRule"/>
</dbReference>
<dbReference type="GO" id="GO:0051301">
    <property type="term" value="P:cell division"/>
    <property type="evidence" value="ECO:0007669"/>
    <property type="project" value="UniProtKB-KW"/>
</dbReference>
<dbReference type="InterPro" id="IPR037914">
    <property type="entry name" value="SpoVT-AbrB_sf"/>
</dbReference>
<evidence type="ECO:0000256" key="1">
    <source>
        <dbReference type="ARBA" id="ARBA00013860"/>
    </source>
</evidence>
<comment type="similarity">
    <text evidence="7">Belongs to the MraZ family.</text>
</comment>
<evidence type="ECO:0000313" key="10">
    <source>
        <dbReference type="Proteomes" id="UP000178379"/>
    </source>
</evidence>
<protein>
    <recommendedName>
        <fullName evidence="1 7">Transcriptional regulator MraZ</fullName>
    </recommendedName>
</protein>
<feature type="domain" description="SpoVT-AbrB" evidence="8">
    <location>
        <begin position="80"/>
        <end position="123"/>
    </location>
</feature>
<dbReference type="Pfam" id="PF02381">
    <property type="entry name" value="MraZ"/>
    <property type="match status" value="2"/>
</dbReference>
<dbReference type="GO" id="GO:2000143">
    <property type="term" value="P:negative regulation of DNA-templated transcription initiation"/>
    <property type="evidence" value="ECO:0007669"/>
    <property type="project" value="TreeGrafter"/>
</dbReference>
<comment type="subcellular location">
    <subcellularLocation>
        <location evidence="7">Cytoplasm</location>
        <location evidence="7">Nucleoid</location>
    </subcellularLocation>
</comment>
<accession>A0A1F6SZ67</accession>
<gene>
    <name evidence="7" type="primary">mraZ</name>
    <name evidence="9" type="ORF">A2140_04535</name>
</gene>
<proteinExistence type="inferred from homology"/>
<keyword evidence="6 7" id="KW-0804">Transcription</keyword>
<evidence type="ECO:0000313" key="9">
    <source>
        <dbReference type="EMBL" id="OGI38241.1"/>
    </source>
</evidence>
<organism evidence="9 10">
    <name type="scientific">Candidatus Muproteobacteria bacterium RBG_16_62_13</name>
    <dbReference type="NCBI Taxonomy" id="1817756"/>
    <lineage>
        <taxon>Bacteria</taxon>
        <taxon>Pseudomonadati</taxon>
        <taxon>Pseudomonadota</taxon>
        <taxon>Candidatus Muproteobacteria</taxon>
    </lineage>
</organism>
<dbReference type="GO" id="GO:0000976">
    <property type="term" value="F:transcription cis-regulatory region binding"/>
    <property type="evidence" value="ECO:0007669"/>
    <property type="project" value="TreeGrafter"/>
</dbReference>
<dbReference type="InterPro" id="IPR035642">
    <property type="entry name" value="MraZ_N"/>
</dbReference>
<feature type="domain" description="SpoVT-AbrB" evidence="8">
    <location>
        <begin position="5"/>
        <end position="51"/>
    </location>
</feature>
<dbReference type="InterPro" id="IPR038619">
    <property type="entry name" value="MraZ_sf"/>
</dbReference>
<dbReference type="InterPro" id="IPR007159">
    <property type="entry name" value="SpoVT-AbrB_dom"/>
</dbReference>
<dbReference type="CDD" id="cd16321">
    <property type="entry name" value="MraZ_C"/>
    <property type="match status" value="1"/>
</dbReference>
<dbReference type="Proteomes" id="UP000178379">
    <property type="component" value="Unassembled WGS sequence"/>
</dbReference>
<keyword evidence="3" id="KW-0677">Repeat</keyword>
<keyword evidence="9" id="KW-0131">Cell cycle</keyword>
<dbReference type="GO" id="GO:0005737">
    <property type="term" value="C:cytoplasm"/>
    <property type="evidence" value="ECO:0007669"/>
    <property type="project" value="UniProtKB-UniRule"/>
</dbReference>
<comment type="caution">
    <text evidence="9">The sequence shown here is derived from an EMBL/GenBank/DDBJ whole genome shotgun (WGS) entry which is preliminary data.</text>
</comment>
<dbReference type="InterPro" id="IPR020603">
    <property type="entry name" value="MraZ_dom"/>
</dbReference>
<keyword evidence="5 7" id="KW-0238">DNA-binding</keyword>
<dbReference type="STRING" id="1817756.A2140_04535"/>
<evidence type="ECO:0000256" key="2">
    <source>
        <dbReference type="ARBA" id="ARBA00022490"/>
    </source>
</evidence>
<dbReference type="PROSITE" id="PS51740">
    <property type="entry name" value="SPOVT_ABRB"/>
    <property type="match status" value="2"/>
</dbReference>
<evidence type="ECO:0000256" key="6">
    <source>
        <dbReference type="ARBA" id="ARBA00023163"/>
    </source>
</evidence>
<dbReference type="InterPro" id="IPR003444">
    <property type="entry name" value="MraZ"/>
</dbReference>
<dbReference type="PANTHER" id="PTHR34701:SF1">
    <property type="entry name" value="TRANSCRIPTIONAL REGULATOR MRAZ"/>
    <property type="match status" value="1"/>
</dbReference>
<dbReference type="GO" id="GO:0009295">
    <property type="term" value="C:nucleoid"/>
    <property type="evidence" value="ECO:0007669"/>
    <property type="project" value="UniProtKB-SubCell"/>
</dbReference>
<dbReference type="InterPro" id="IPR035644">
    <property type="entry name" value="MraZ_C"/>
</dbReference>
<keyword evidence="2 7" id="KW-0963">Cytoplasm</keyword>
<dbReference type="HAMAP" id="MF_01008">
    <property type="entry name" value="MraZ"/>
    <property type="match status" value="1"/>
</dbReference>
<dbReference type="CDD" id="cd16320">
    <property type="entry name" value="MraZ_N"/>
    <property type="match status" value="1"/>
</dbReference>
<dbReference type="SUPFAM" id="SSF89447">
    <property type="entry name" value="AbrB/MazE/MraZ-like"/>
    <property type="match status" value="1"/>
</dbReference>
<dbReference type="PANTHER" id="PTHR34701">
    <property type="entry name" value="TRANSCRIPTIONAL REGULATOR MRAZ"/>
    <property type="match status" value="1"/>
</dbReference>
<evidence type="ECO:0000256" key="4">
    <source>
        <dbReference type="ARBA" id="ARBA00023015"/>
    </source>
</evidence>
<reference evidence="9 10" key="1">
    <citation type="journal article" date="2016" name="Nat. Commun.">
        <title>Thousands of microbial genomes shed light on interconnected biogeochemical processes in an aquifer system.</title>
        <authorList>
            <person name="Anantharaman K."/>
            <person name="Brown C.T."/>
            <person name="Hug L.A."/>
            <person name="Sharon I."/>
            <person name="Castelle C.J."/>
            <person name="Probst A.J."/>
            <person name="Thomas B.C."/>
            <person name="Singh A."/>
            <person name="Wilkins M.J."/>
            <person name="Karaoz U."/>
            <person name="Brodie E.L."/>
            <person name="Williams K.H."/>
            <person name="Hubbard S.S."/>
            <person name="Banfield J.F."/>
        </authorList>
    </citation>
    <scope>NUCLEOTIDE SEQUENCE [LARGE SCALE GENOMIC DNA]</scope>
</reference>
<keyword evidence="4 7" id="KW-0805">Transcription regulation</keyword>
<sequence>MFRGVNNLNLDSKGRLAVPTRYRDTLMRHCSGRMVLTVDRDHCLLLYPLPDWEEIERKLVKLPSFNAQSRRLQRLLIGHATECDLDAAGRILLAPPLREFASLDKAVVLIGQGNKFEIWDESIWNTRRAEWLEKGGDEGPMPEGLEQLSL</sequence>
<evidence type="ECO:0000259" key="8">
    <source>
        <dbReference type="PROSITE" id="PS51740"/>
    </source>
</evidence>
<dbReference type="AlphaFoldDB" id="A0A1F6SZ67"/>
<name>A0A1F6SZ67_9PROT</name>
<keyword evidence="9" id="KW-0132">Cell division</keyword>
<dbReference type="NCBIfam" id="TIGR00242">
    <property type="entry name" value="division/cell wall cluster transcriptional repressor MraZ"/>
    <property type="match status" value="1"/>
</dbReference>
<comment type="subunit">
    <text evidence="7">Forms oligomers.</text>
</comment>
<evidence type="ECO:0000256" key="5">
    <source>
        <dbReference type="ARBA" id="ARBA00023125"/>
    </source>
</evidence>